<reference evidence="4 5" key="1">
    <citation type="submission" date="2015-09" db="EMBL/GenBank/DDBJ databases">
        <authorList>
            <consortium name="Pathogen Informatics"/>
        </authorList>
    </citation>
    <scope>NUCLEOTIDE SEQUENCE [LARGE SCALE GENOMIC DNA]</scope>
    <source>
        <strain evidence="4 5">2789STDY5608840</strain>
    </source>
</reference>
<dbReference type="AlphaFoldDB" id="A0A174A298"/>
<evidence type="ECO:0000313" key="5">
    <source>
        <dbReference type="Proteomes" id="UP000095517"/>
    </source>
</evidence>
<dbReference type="PANTHER" id="PTHR42715:SF10">
    <property type="entry name" value="BETA-GLUCOSIDASE"/>
    <property type="match status" value="1"/>
</dbReference>
<dbReference type="InterPro" id="IPR036962">
    <property type="entry name" value="Glyco_hydro_3_N_sf"/>
</dbReference>
<dbReference type="InterPro" id="IPR002772">
    <property type="entry name" value="Glyco_hydro_3_C"/>
</dbReference>
<name>A0A174A298_9BACE</name>
<dbReference type="FunFam" id="2.60.40.10:FF:000495">
    <property type="entry name" value="Periplasmic beta-glucosidase"/>
    <property type="match status" value="1"/>
</dbReference>
<dbReference type="Gene3D" id="3.20.20.300">
    <property type="entry name" value="Glycoside hydrolase, family 3, N-terminal domain"/>
    <property type="match status" value="1"/>
</dbReference>
<keyword evidence="4" id="KW-0326">Glycosidase</keyword>
<dbReference type="InterPro" id="IPR036881">
    <property type="entry name" value="Glyco_hydro_3_C_sf"/>
</dbReference>
<sequence>MTSKIKKRLFGFGLYSVACLSLFAQKGGRAATPVYLDENKAIEQRVEDALSRMTLEEKVAMVHAQSNFSSAGCPRLGIPELWMSDGPHGVRAEVLWGNFDWANWTTDSCTAFPALTCLAASFNPDMAYAYGEAIGAEARYRKKDVLLAPGVNIYRSPLNGRNFEYMGEDPYLASRLAVPYIQGVQTNGVAACVKHYALNNQEQWRGSINVVVDDRALHEIYLPAFKASVLEGGTWALMGSYNKYKGQHCCHNDFMLNKILKQDWGFDGAVVSDWSGTHSTDEAATNGLDVEMGTWTDGLKLLGRPFTYNDYFLANPYLKGLKEGRYAVKDLDDKVRRMLRLCFRTNMDRHRPYGSFATPEHADVARKIGEEGIVLLKNDKGFFPIAPGRYSKILVVGENAVRSLTVGGGSSELKVKREISPLQGLKEKYGDDRISYTMGYTSDPSKYNVDSLKQQAIAMAKDAEVVLFIGGLNKDAHQDCEGEDRQIFELPYEQGALISQLAASNKNTGVIIISGNGVSMPWLKSVPALMQSWYLGSEAGYATANVVSGEVNPSGKMPFSIPVKLEDNAAHHFGTKAFPGDGTDVVYEEGILVGYRWHDTKKIPALFPFGYGMSYTTFSYGKMATNKKVYGKEDTIELSFTLANDGKCAGAEAAQIYVSQSNPLLERPVKELKAFKKVFLDAGERKVVSLSIPVKELAYYDDKKQDWVVDSDQFTLHCGASSTDIKSSVSIQVQ</sequence>
<dbReference type="SUPFAM" id="SSF51445">
    <property type="entry name" value="(Trans)glycosidases"/>
    <property type="match status" value="1"/>
</dbReference>
<dbReference type="InterPro" id="IPR017853">
    <property type="entry name" value="GH"/>
</dbReference>
<evidence type="ECO:0000313" key="4">
    <source>
        <dbReference type="EMBL" id="CUN82283.1"/>
    </source>
</evidence>
<organism evidence="4 5">
    <name type="scientific">Bacteroides finegoldii</name>
    <dbReference type="NCBI Taxonomy" id="338188"/>
    <lineage>
        <taxon>Bacteria</taxon>
        <taxon>Pseudomonadati</taxon>
        <taxon>Bacteroidota</taxon>
        <taxon>Bacteroidia</taxon>
        <taxon>Bacteroidales</taxon>
        <taxon>Bacteroidaceae</taxon>
        <taxon>Bacteroides</taxon>
    </lineage>
</organism>
<dbReference type="SMART" id="SM01217">
    <property type="entry name" value="Fn3_like"/>
    <property type="match status" value="1"/>
</dbReference>
<dbReference type="SUPFAM" id="SSF52279">
    <property type="entry name" value="Beta-D-glucan exohydrolase, C-terminal domain"/>
    <property type="match status" value="1"/>
</dbReference>
<dbReference type="InterPro" id="IPR013783">
    <property type="entry name" value="Ig-like_fold"/>
</dbReference>
<evidence type="ECO:0000256" key="2">
    <source>
        <dbReference type="ARBA" id="ARBA00022801"/>
    </source>
</evidence>
<dbReference type="STRING" id="338188.ERS852397_00883"/>
<dbReference type="Gene3D" id="2.60.40.10">
    <property type="entry name" value="Immunoglobulins"/>
    <property type="match status" value="1"/>
</dbReference>
<dbReference type="GO" id="GO:0005975">
    <property type="term" value="P:carbohydrate metabolic process"/>
    <property type="evidence" value="ECO:0007669"/>
    <property type="project" value="InterPro"/>
</dbReference>
<dbReference type="Gene3D" id="3.40.50.1700">
    <property type="entry name" value="Glycoside hydrolase family 3 C-terminal domain"/>
    <property type="match status" value="1"/>
</dbReference>
<dbReference type="Proteomes" id="UP000095517">
    <property type="component" value="Unassembled WGS sequence"/>
</dbReference>
<feature type="domain" description="Fibronectin type III-like" evidence="3">
    <location>
        <begin position="652"/>
        <end position="722"/>
    </location>
</feature>
<evidence type="ECO:0000256" key="1">
    <source>
        <dbReference type="ARBA" id="ARBA00005336"/>
    </source>
</evidence>
<dbReference type="Pfam" id="PF01915">
    <property type="entry name" value="Glyco_hydro_3_C"/>
    <property type="match status" value="1"/>
</dbReference>
<dbReference type="InterPro" id="IPR050288">
    <property type="entry name" value="Cellulose_deg_GH3"/>
</dbReference>
<dbReference type="RefSeq" id="WP_055278556.1">
    <property type="nucleotide sequence ID" value="NZ_CABIXA010000004.1"/>
</dbReference>
<dbReference type="EMBL" id="CYZH01000004">
    <property type="protein sequence ID" value="CUN82283.1"/>
    <property type="molecule type" value="Genomic_DNA"/>
</dbReference>
<keyword evidence="2 4" id="KW-0378">Hydrolase</keyword>
<dbReference type="Pfam" id="PF00933">
    <property type="entry name" value="Glyco_hydro_3"/>
    <property type="match status" value="1"/>
</dbReference>
<dbReference type="PANTHER" id="PTHR42715">
    <property type="entry name" value="BETA-GLUCOSIDASE"/>
    <property type="match status" value="1"/>
</dbReference>
<dbReference type="GO" id="GO:0008422">
    <property type="term" value="F:beta-glucosidase activity"/>
    <property type="evidence" value="ECO:0007669"/>
    <property type="project" value="UniProtKB-EC"/>
</dbReference>
<accession>A0A174A298</accession>
<dbReference type="InterPro" id="IPR026891">
    <property type="entry name" value="Fn3-like"/>
</dbReference>
<gene>
    <name evidence="4" type="primary">bglB_1</name>
    <name evidence="4" type="ORF">ERS852397_00883</name>
</gene>
<dbReference type="Pfam" id="PF14310">
    <property type="entry name" value="Fn3-like"/>
    <property type="match status" value="1"/>
</dbReference>
<proteinExistence type="inferred from homology"/>
<dbReference type="InterPro" id="IPR001764">
    <property type="entry name" value="Glyco_hydro_3_N"/>
</dbReference>
<dbReference type="EC" id="3.2.1.21" evidence="4"/>
<comment type="similarity">
    <text evidence="1">Belongs to the glycosyl hydrolase 3 family.</text>
</comment>
<evidence type="ECO:0000259" key="3">
    <source>
        <dbReference type="SMART" id="SM01217"/>
    </source>
</evidence>
<dbReference type="PRINTS" id="PR00133">
    <property type="entry name" value="GLHYDRLASE3"/>
</dbReference>
<protein>
    <submittedName>
        <fullName evidence="4">Glycoside hydrolase 3</fullName>
        <ecNumber evidence="4">3.2.1.21</ecNumber>
    </submittedName>
</protein>